<reference evidence="1 2" key="1">
    <citation type="journal article" date="2019" name="Sci. Rep.">
        <title>Orb-weaving spider Araneus ventricosus genome elucidates the spidroin gene catalogue.</title>
        <authorList>
            <person name="Kono N."/>
            <person name="Nakamura H."/>
            <person name="Ohtoshi R."/>
            <person name="Moran D.A.P."/>
            <person name="Shinohara A."/>
            <person name="Yoshida Y."/>
            <person name="Fujiwara M."/>
            <person name="Mori M."/>
            <person name="Tomita M."/>
            <person name="Arakawa K."/>
        </authorList>
    </citation>
    <scope>NUCLEOTIDE SEQUENCE [LARGE SCALE GENOMIC DNA]</scope>
</reference>
<protein>
    <submittedName>
        <fullName evidence="1">Uncharacterized protein</fullName>
    </submittedName>
</protein>
<comment type="caution">
    <text evidence="1">The sequence shown here is derived from an EMBL/GenBank/DDBJ whole genome shotgun (WGS) entry which is preliminary data.</text>
</comment>
<accession>A0A4Y2NJ14</accession>
<sequence length="120" mass="13281">MCGLHGVTSVMPTGVPGTLNDSSCESSSTEGGVLVANSGHGLTSPKGVTYHYIPLHTIAHQREVTRPPPLLYSPGKRDPARRLLSHEFVVPTSESYRSCKNNWKIFTYKLKNKFEIFYDS</sequence>
<dbReference type="AlphaFoldDB" id="A0A4Y2NJ14"/>
<name>A0A4Y2NJ14_ARAVE</name>
<keyword evidence="2" id="KW-1185">Reference proteome</keyword>
<gene>
    <name evidence="1" type="ORF">AVEN_75279_1</name>
</gene>
<proteinExistence type="predicted"/>
<organism evidence="1 2">
    <name type="scientific">Araneus ventricosus</name>
    <name type="common">Orbweaver spider</name>
    <name type="synonym">Epeira ventricosa</name>
    <dbReference type="NCBI Taxonomy" id="182803"/>
    <lineage>
        <taxon>Eukaryota</taxon>
        <taxon>Metazoa</taxon>
        <taxon>Ecdysozoa</taxon>
        <taxon>Arthropoda</taxon>
        <taxon>Chelicerata</taxon>
        <taxon>Arachnida</taxon>
        <taxon>Araneae</taxon>
        <taxon>Araneomorphae</taxon>
        <taxon>Entelegynae</taxon>
        <taxon>Araneoidea</taxon>
        <taxon>Araneidae</taxon>
        <taxon>Araneus</taxon>
    </lineage>
</organism>
<dbReference type="EMBL" id="BGPR01009242">
    <property type="protein sequence ID" value="GBN38794.1"/>
    <property type="molecule type" value="Genomic_DNA"/>
</dbReference>
<evidence type="ECO:0000313" key="2">
    <source>
        <dbReference type="Proteomes" id="UP000499080"/>
    </source>
</evidence>
<evidence type="ECO:0000313" key="1">
    <source>
        <dbReference type="EMBL" id="GBN38794.1"/>
    </source>
</evidence>
<dbReference type="Proteomes" id="UP000499080">
    <property type="component" value="Unassembled WGS sequence"/>
</dbReference>